<dbReference type="GO" id="GO:0006850">
    <property type="term" value="P:pyruvate import into mitochondria"/>
    <property type="evidence" value="ECO:0007669"/>
    <property type="project" value="Ensembl"/>
</dbReference>
<dbReference type="Proteomes" id="UP000472266">
    <property type="component" value="Chromosome 11"/>
</dbReference>
<dbReference type="PANTHER" id="PTHR14154">
    <property type="entry name" value="UPF0041 BRAIN PROTEIN 44-RELATED"/>
    <property type="match status" value="1"/>
</dbReference>
<evidence type="ECO:0000313" key="11">
    <source>
        <dbReference type="Ensembl" id="ENSSHBP00005024686.1"/>
    </source>
</evidence>
<dbReference type="Pfam" id="PF03650">
    <property type="entry name" value="MPC"/>
    <property type="match status" value="1"/>
</dbReference>
<keyword evidence="4" id="KW-0812">Transmembrane</keyword>
<comment type="subcellular location">
    <subcellularLocation>
        <location evidence="1 9">Mitochondrion inner membrane</location>
        <topology evidence="1 9">Multi-pass membrane protein</topology>
    </subcellularLocation>
</comment>
<reference evidence="11" key="3">
    <citation type="submission" date="2025-09" db="UniProtKB">
        <authorList>
            <consortium name="Ensembl"/>
        </authorList>
    </citation>
    <scope>IDENTIFICATION</scope>
</reference>
<evidence type="ECO:0000256" key="6">
    <source>
        <dbReference type="ARBA" id="ARBA00022989"/>
    </source>
</evidence>
<dbReference type="InterPro" id="IPR005336">
    <property type="entry name" value="MPC"/>
</dbReference>
<reference evidence="11" key="2">
    <citation type="submission" date="2025-08" db="UniProtKB">
        <authorList>
            <consortium name="Ensembl"/>
        </authorList>
    </citation>
    <scope>IDENTIFICATION</scope>
</reference>
<evidence type="ECO:0000256" key="2">
    <source>
        <dbReference type="ARBA" id="ARBA00006416"/>
    </source>
</evidence>
<dbReference type="Ensembl" id="ENSSHBT00005029376.1">
    <property type="protein sequence ID" value="ENSSHBP00005024686.1"/>
    <property type="gene ID" value="ENSSHBG00005020562.1"/>
</dbReference>
<comment type="function">
    <text evidence="9">Mediates the uptake of pyruvate into mitochondria.</text>
</comment>
<dbReference type="OMA" id="LPHEHFW"/>
<organism evidence="11 12">
    <name type="scientific">Strigops habroptila</name>
    <name type="common">Kakapo</name>
    <dbReference type="NCBI Taxonomy" id="2489341"/>
    <lineage>
        <taxon>Eukaryota</taxon>
        <taxon>Metazoa</taxon>
        <taxon>Chordata</taxon>
        <taxon>Craniata</taxon>
        <taxon>Vertebrata</taxon>
        <taxon>Euteleostomi</taxon>
        <taxon>Archelosauria</taxon>
        <taxon>Archosauria</taxon>
        <taxon>Dinosauria</taxon>
        <taxon>Saurischia</taxon>
        <taxon>Theropoda</taxon>
        <taxon>Coelurosauria</taxon>
        <taxon>Aves</taxon>
        <taxon>Neognathae</taxon>
        <taxon>Neoaves</taxon>
        <taxon>Telluraves</taxon>
        <taxon>Australaves</taxon>
        <taxon>Psittaciformes</taxon>
        <taxon>Psittacidae</taxon>
        <taxon>Strigops</taxon>
    </lineage>
</organism>
<evidence type="ECO:0000256" key="3">
    <source>
        <dbReference type="ARBA" id="ARBA00022448"/>
    </source>
</evidence>
<accession>A0A672VA73</accession>
<evidence type="ECO:0000256" key="10">
    <source>
        <dbReference type="SAM" id="MobiDB-lite"/>
    </source>
</evidence>
<protein>
    <recommendedName>
        <fullName evidence="9">Mitochondrial pyruvate carrier</fullName>
    </recommendedName>
</protein>
<evidence type="ECO:0000313" key="12">
    <source>
        <dbReference type="Proteomes" id="UP000472266"/>
    </source>
</evidence>
<dbReference type="GO" id="GO:0005743">
    <property type="term" value="C:mitochondrial inner membrane"/>
    <property type="evidence" value="ECO:0007669"/>
    <property type="project" value="UniProtKB-SubCell"/>
</dbReference>
<dbReference type="AlphaFoldDB" id="A0A672VA73"/>
<evidence type="ECO:0000256" key="1">
    <source>
        <dbReference type="ARBA" id="ARBA00004448"/>
    </source>
</evidence>
<feature type="region of interest" description="Disordered" evidence="10">
    <location>
        <begin position="24"/>
        <end position="52"/>
    </location>
</feature>
<name>A0A672VA73_STRHB</name>
<proteinExistence type="inferred from homology"/>
<comment type="similarity">
    <text evidence="2 9">Belongs to the mitochondrial pyruvate carrier (MPC) (TC 2.A.105) family.</text>
</comment>
<evidence type="ECO:0000256" key="8">
    <source>
        <dbReference type="ARBA" id="ARBA00023136"/>
    </source>
</evidence>
<evidence type="ECO:0000256" key="5">
    <source>
        <dbReference type="ARBA" id="ARBA00022792"/>
    </source>
</evidence>
<dbReference type="InParanoid" id="A0A672VA73"/>
<evidence type="ECO:0000256" key="4">
    <source>
        <dbReference type="ARBA" id="ARBA00022692"/>
    </source>
</evidence>
<dbReference type="GeneTree" id="ENSGT00510000046988"/>
<gene>
    <name evidence="11" type="primary">MPC1</name>
</gene>
<keyword evidence="12" id="KW-1185">Reference proteome</keyword>
<keyword evidence="5 9" id="KW-0999">Mitochondrion inner membrane</keyword>
<sequence>GRGGGGGRELSPVPVVAAGEAGGRGAALPATEGRHGGGAGPQGRGLPAQQGVQGLPHEHFWGPVANWGLPVAAFNDMKKSPEIVSGRMTLALCFYSLAFMRFAYKVQPRNWLLFACHFTNEVAQLIQGGRLIKYRLEKKN</sequence>
<keyword evidence="3 9" id="KW-0813">Transport</keyword>
<keyword evidence="8" id="KW-0472">Membrane</keyword>
<evidence type="ECO:0000256" key="9">
    <source>
        <dbReference type="RuleBase" id="RU363100"/>
    </source>
</evidence>
<reference evidence="11 12" key="1">
    <citation type="submission" date="2019-11" db="EMBL/GenBank/DDBJ databases">
        <title>Strigops habroptila (kakapo) genome, bStrHab1, primary haplotype, v2.</title>
        <authorList>
            <person name="Jarvis E.D."/>
            <person name="Howard J."/>
            <person name="Rhie A."/>
            <person name="Phillippy A."/>
            <person name="Korlach J."/>
            <person name="Digby A."/>
            <person name="Iorns D."/>
            <person name="Eason D."/>
            <person name="Robertson B."/>
            <person name="Raemaekers T."/>
            <person name="Howe K."/>
            <person name="Lewin H."/>
            <person name="Damas J."/>
            <person name="Hastie A."/>
            <person name="Tracey A."/>
            <person name="Chow W."/>
            <person name="Fedrigo O."/>
        </authorList>
    </citation>
    <scope>NUCLEOTIDE SEQUENCE [LARGE SCALE GENOMIC DNA]</scope>
</reference>
<keyword evidence="6" id="KW-1133">Transmembrane helix</keyword>
<keyword evidence="7 9" id="KW-0496">Mitochondrion</keyword>
<evidence type="ECO:0000256" key="7">
    <source>
        <dbReference type="ARBA" id="ARBA00023128"/>
    </source>
</evidence>